<accession>A0A813EIJ4</accession>
<feature type="compositionally biased region" description="Polar residues" evidence="1">
    <location>
        <begin position="8"/>
        <end position="18"/>
    </location>
</feature>
<feature type="non-terminal residue" evidence="2">
    <location>
        <position position="250"/>
    </location>
</feature>
<dbReference type="Proteomes" id="UP000654075">
    <property type="component" value="Unassembled WGS sequence"/>
</dbReference>
<organism evidence="2 3">
    <name type="scientific">Polarella glacialis</name>
    <name type="common">Dinoflagellate</name>
    <dbReference type="NCBI Taxonomy" id="89957"/>
    <lineage>
        <taxon>Eukaryota</taxon>
        <taxon>Sar</taxon>
        <taxon>Alveolata</taxon>
        <taxon>Dinophyceae</taxon>
        <taxon>Suessiales</taxon>
        <taxon>Suessiaceae</taxon>
        <taxon>Polarella</taxon>
    </lineage>
</organism>
<keyword evidence="3" id="KW-1185">Reference proteome</keyword>
<feature type="compositionally biased region" description="Low complexity" evidence="1">
    <location>
        <begin position="230"/>
        <end position="250"/>
    </location>
</feature>
<dbReference type="OrthoDB" id="412731at2759"/>
<feature type="region of interest" description="Disordered" evidence="1">
    <location>
        <begin position="137"/>
        <end position="250"/>
    </location>
</feature>
<feature type="region of interest" description="Disordered" evidence="1">
    <location>
        <begin position="1"/>
        <end position="25"/>
    </location>
</feature>
<dbReference type="AlphaFoldDB" id="A0A813EIJ4"/>
<reference evidence="2" key="1">
    <citation type="submission" date="2021-02" db="EMBL/GenBank/DDBJ databases">
        <authorList>
            <person name="Dougan E. K."/>
            <person name="Rhodes N."/>
            <person name="Thang M."/>
            <person name="Chan C."/>
        </authorList>
    </citation>
    <scope>NUCLEOTIDE SEQUENCE</scope>
</reference>
<feature type="compositionally biased region" description="Polar residues" evidence="1">
    <location>
        <begin position="214"/>
        <end position="224"/>
    </location>
</feature>
<comment type="caution">
    <text evidence="2">The sequence shown here is derived from an EMBL/GenBank/DDBJ whole genome shotgun (WGS) entry which is preliminary data.</text>
</comment>
<proteinExistence type="predicted"/>
<feature type="compositionally biased region" description="Low complexity" evidence="1">
    <location>
        <begin position="200"/>
        <end position="212"/>
    </location>
</feature>
<sequence>GVSEGNGPPSSRGKQFTPRSAAAVGGSELRLRPTLWPNLELDPKDVEAMNWWYSSVEAPLAQALPDARCPYPWLPDTHPPDSHEVLAHLSEPYVFEDWKKTWNHPDDSGFEKWLEAMAEKGLEGQRDFTPRLKAHAYAETPGSSRGLRATAADGSEHGVSPEGLDPPASLASWQAQRCSASSSSIGLKPPRGDRSDGRGMSRCASSASAISSVLRRTTALSLTPRQPVLSSRGSYDGASGAAAADGSRSS</sequence>
<dbReference type="EMBL" id="CAJNNV010012300">
    <property type="protein sequence ID" value="CAE8600619.1"/>
    <property type="molecule type" value="Genomic_DNA"/>
</dbReference>
<evidence type="ECO:0000313" key="3">
    <source>
        <dbReference type="Proteomes" id="UP000654075"/>
    </source>
</evidence>
<evidence type="ECO:0000256" key="1">
    <source>
        <dbReference type="SAM" id="MobiDB-lite"/>
    </source>
</evidence>
<feature type="compositionally biased region" description="Basic and acidic residues" evidence="1">
    <location>
        <begin position="190"/>
        <end position="199"/>
    </location>
</feature>
<feature type="compositionally biased region" description="Polar residues" evidence="1">
    <location>
        <begin position="171"/>
        <end position="185"/>
    </location>
</feature>
<gene>
    <name evidence="2" type="ORF">PGLA1383_LOCUS18933</name>
</gene>
<evidence type="ECO:0000313" key="2">
    <source>
        <dbReference type="EMBL" id="CAE8600619.1"/>
    </source>
</evidence>
<protein>
    <submittedName>
        <fullName evidence="2">Uncharacterized protein</fullName>
    </submittedName>
</protein>
<feature type="non-terminal residue" evidence="2">
    <location>
        <position position="1"/>
    </location>
</feature>
<name>A0A813EIJ4_POLGL</name>